<gene>
    <name evidence="1" type="ORF">EMH_0098140</name>
</gene>
<evidence type="ECO:0000313" key="2">
    <source>
        <dbReference type="Proteomes" id="UP000030744"/>
    </source>
</evidence>
<dbReference type="GeneID" id="60404801"/>
<dbReference type="VEuPathDB" id="ToxoDB:EMH_0098140"/>
<sequence>MERQATGEVRQVCAKYTAELEGRVLTCGERHLQDRILVVLRAVPDCGTSGSESARTGYVDVQDKDTRSVQELQRREGLGVDWLAAFDVDLSGMGLGERHMQDRKLVGVRAVPRWAIFARERVCVSSAGEQGEGRARVQELQRVR</sequence>
<dbReference type="EMBL" id="HG737248">
    <property type="protein sequence ID" value="CDJ36888.1"/>
    <property type="molecule type" value="Genomic_DNA"/>
</dbReference>
<organism evidence="1 2">
    <name type="scientific">Eimeria mitis</name>
    <dbReference type="NCBI Taxonomy" id="44415"/>
    <lineage>
        <taxon>Eukaryota</taxon>
        <taxon>Sar</taxon>
        <taxon>Alveolata</taxon>
        <taxon>Apicomplexa</taxon>
        <taxon>Conoidasida</taxon>
        <taxon>Coccidia</taxon>
        <taxon>Eucoccidiorida</taxon>
        <taxon>Eimeriorina</taxon>
        <taxon>Eimeriidae</taxon>
        <taxon>Eimeria</taxon>
    </lineage>
</organism>
<protein>
    <submittedName>
        <fullName evidence="1">Uncharacterized protein</fullName>
    </submittedName>
</protein>
<name>U6KN77_9EIME</name>
<keyword evidence="2" id="KW-1185">Reference proteome</keyword>
<accession>U6KN77</accession>
<dbReference type="RefSeq" id="XP_037879176.1">
    <property type="nucleotide sequence ID" value="XM_038021992.1"/>
</dbReference>
<proteinExistence type="predicted"/>
<dbReference type="Proteomes" id="UP000030744">
    <property type="component" value="Unassembled WGS sequence"/>
</dbReference>
<evidence type="ECO:0000313" key="1">
    <source>
        <dbReference type="EMBL" id="CDJ36888.1"/>
    </source>
</evidence>
<reference evidence="1" key="1">
    <citation type="submission" date="2013-10" db="EMBL/GenBank/DDBJ databases">
        <title>Genomic analysis of the causative agents of coccidiosis in chickens.</title>
        <authorList>
            <person name="Reid A.J."/>
            <person name="Blake D."/>
            <person name="Billington K."/>
            <person name="Browne H."/>
            <person name="Dunn M."/>
            <person name="Hung S."/>
            <person name="Kawahara F."/>
            <person name="Miranda-Saavedra D."/>
            <person name="Mourier T."/>
            <person name="Nagra H."/>
            <person name="Otto T.D."/>
            <person name="Rawlings N."/>
            <person name="Sanchez A."/>
            <person name="Sanders M."/>
            <person name="Subramaniam C."/>
            <person name="Tay Y."/>
            <person name="Dear P."/>
            <person name="Doerig C."/>
            <person name="Gruber A."/>
            <person name="Parkinson J."/>
            <person name="Shirley M."/>
            <person name="Wan K.L."/>
            <person name="Berriman M."/>
            <person name="Tomley F."/>
            <person name="Pain A."/>
        </authorList>
    </citation>
    <scope>NUCLEOTIDE SEQUENCE [LARGE SCALE GENOMIC DNA]</scope>
    <source>
        <strain evidence="1">Houghton</strain>
    </source>
</reference>
<dbReference type="AlphaFoldDB" id="U6KN77"/>
<reference evidence="1" key="2">
    <citation type="submission" date="2013-10" db="EMBL/GenBank/DDBJ databases">
        <authorList>
            <person name="Aslett M."/>
        </authorList>
    </citation>
    <scope>NUCLEOTIDE SEQUENCE [LARGE SCALE GENOMIC DNA]</scope>
    <source>
        <strain evidence="1">Houghton</strain>
    </source>
</reference>